<organism evidence="6 9">
    <name type="scientific">Didymodactylos carnosus</name>
    <dbReference type="NCBI Taxonomy" id="1234261"/>
    <lineage>
        <taxon>Eukaryota</taxon>
        <taxon>Metazoa</taxon>
        <taxon>Spiralia</taxon>
        <taxon>Gnathifera</taxon>
        <taxon>Rotifera</taxon>
        <taxon>Eurotatoria</taxon>
        <taxon>Bdelloidea</taxon>
        <taxon>Philodinida</taxon>
        <taxon>Philodinidae</taxon>
        <taxon>Didymodactylos</taxon>
    </lineage>
</organism>
<dbReference type="EMBL" id="CAJNOK010012953">
    <property type="protein sequence ID" value="CAF1174841.1"/>
    <property type="molecule type" value="Genomic_DNA"/>
</dbReference>
<keyword evidence="1" id="KW-0677">Repeat</keyword>
<dbReference type="Gene3D" id="3.90.176.10">
    <property type="entry name" value="Toxin ADP-ribosyltransferase, Chain A, domain 1"/>
    <property type="match status" value="1"/>
</dbReference>
<dbReference type="OrthoDB" id="621413at2759"/>
<dbReference type="Pfam" id="PF13424">
    <property type="entry name" value="TPR_12"/>
    <property type="match status" value="2"/>
</dbReference>
<evidence type="ECO:0000256" key="1">
    <source>
        <dbReference type="ARBA" id="ARBA00022737"/>
    </source>
</evidence>
<feature type="repeat" description="TPR" evidence="3">
    <location>
        <begin position="494"/>
        <end position="527"/>
    </location>
</feature>
<evidence type="ECO:0000256" key="3">
    <source>
        <dbReference type="PROSITE-ProRule" id="PRU00339"/>
    </source>
</evidence>
<dbReference type="InterPro" id="IPR003540">
    <property type="entry name" value="ADP-ribosyltransferase"/>
</dbReference>
<keyword evidence="2 3" id="KW-0802">TPR repeat</keyword>
<dbReference type="PROSITE" id="PS50005">
    <property type="entry name" value="TPR"/>
    <property type="match status" value="2"/>
</dbReference>
<dbReference type="SUPFAM" id="SSF48452">
    <property type="entry name" value="TPR-like"/>
    <property type="match status" value="1"/>
</dbReference>
<evidence type="ECO:0000313" key="9">
    <source>
        <dbReference type="Proteomes" id="UP000663829"/>
    </source>
</evidence>
<feature type="repeat" description="TPR" evidence="3">
    <location>
        <begin position="575"/>
        <end position="608"/>
    </location>
</feature>
<feature type="domain" description="ADP ribosyltransferase" evidence="4">
    <location>
        <begin position="235"/>
        <end position="408"/>
    </location>
</feature>
<evidence type="ECO:0000313" key="7">
    <source>
        <dbReference type="EMBL" id="CAF3986114.1"/>
    </source>
</evidence>
<proteinExistence type="predicted"/>
<evidence type="ECO:0000313" key="6">
    <source>
        <dbReference type="EMBL" id="CAF1397584.1"/>
    </source>
</evidence>
<dbReference type="Proteomes" id="UP000663829">
    <property type="component" value="Unassembled WGS sequence"/>
</dbReference>
<evidence type="ECO:0000313" key="8">
    <source>
        <dbReference type="EMBL" id="CAF4291691.1"/>
    </source>
</evidence>
<dbReference type="Proteomes" id="UP000677228">
    <property type="component" value="Unassembled WGS sequence"/>
</dbReference>
<dbReference type="Proteomes" id="UP000681722">
    <property type="component" value="Unassembled WGS sequence"/>
</dbReference>
<keyword evidence="9" id="KW-1185">Reference proteome</keyword>
<dbReference type="InterPro" id="IPR019734">
    <property type="entry name" value="TPR_rpt"/>
</dbReference>
<protein>
    <recommendedName>
        <fullName evidence="4">ADP ribosyltransferase domain-containing protein</fullName>
    </recommendedName>
</protein>
<gene>
    <name evidence="6" type="ORF">GPM918_LOCUS33104</name>
    <name evidence="5" type="ORF">OVA965_LOCUS22758</name>
    <name evidence="8" type="ORF">SRO942_LOCUS33782</name>
    <name evidence="7" type="ORF">TMI583_LOCUS23474</name>
</gene>
<dbReference type="Proteomes" id="UP000682733">
    <property type="component" value="Unassembled WGS sequence"/>
</dbReference>
<sequence>MGPRHTRYNPPHKRSASDSTVIFGYTDTTGTITTANTNEVILIWFDRNMDTEPDETKNTFSRITHHIQFYKSDKEFFEYISSIENQNKTVFLVLSGGSAKDILNKIHLFHYIHSVYIYCMDHDRYAPLMIEYHKIKGIYTNIDTLEPILRNDIEQITHTTIFNFYNTTAQKTTRDLTMESAEFIWFQLLQQSLLKLPHDTDEAKHDFFTRCRDYYRNINVTAMETIDRFEREYKSENAINEYTKEQFLYPIINRALRTEDVEALYTFRYYIVDLCKNINELSKKFISSCLACSQTKMKLYRGQKMSTNELDKIKLIVDDRGLIATNGFLSTSRNIEVAAFFADQEFNEQDEVCVFFEIEVDLTLKSIILADISEITDYKREDEVLFGLGATFRLDQISEQTYNKDNRKTKYWLIQMHATDEGKQIAQEYMNYQTQEMKGKNETIVFGQLLIQMGKHRKAIDYLKHLLSIEKDNNEEDSKNLLLSSCYGKNNDDANIYFYIGDAYVSEGDNELALKYLEKSRKIYTLLNNNHGIAQTLARSASVLACQGKYAIAECTYKQAIELYGQFPGQELNVAFCHNGLGDIYVSRKNYRKASNYYRRAYNVRIEFLPPDHPEIAMSYFSIGRLAYYQGDNDQGAMNHLQEALRRKQKIYPPDHLSIACNLHVMGKVYHSLGEETEARECLQRALECYQQKLVPNHTNILDVKAAIREIIDVNDAARVRKK</sequence>
<dbReference type="Gene3D" id="1.25.40.10">
    <property type="entry name" value="Tetratricopeptide repeat domain"/>
    <property type="match status" value="2"/>
</dbReference>
<dbReference type="EMBL" id="CAJOBC010082768">
    <property type="protein sequence ID" value="CAF4291691.1"/>
    <property type="molecule type" value="Genomic_DNA"/>
</dbReference>
<comment type="caution">
    <text evidence="6">The sequence shown here is derived from an EMBL/GenBank/DDBJ whole genome shotgun (WGS) entry which is preliminary data.</text>
</comment>
<dbReference type="PANTHER" id="PTHR45641:SF19">
    <property type="entry name" value="NEPHROCYSTIN-3"/>
    <property type="match status" value="1"/>
</dbReference>
<reference evidence="6" key="1">
    <citation type="submission" date="2021-02" db="EMBL/GenBank/DDBJ databases">
        <authorList>
            <person name="Nowell W R."/>
        </authorList>
    </citation>
    <scope>NUCLEOTIDE SEQUENCE</scope>
</reference>
<accession>A0A815KTP9</accession>
<name>A0A815KTP9_9BILA</name>
<dbReference type="Pfam" id="PF13181">
    <property type="entry name" value="TPR_8"/>
    <property type="match status" value="2"/>
</dbReference>
<dbReference type="AlphaFoldDB" id="A0A815KTP9"/>
<dbReference type="EMBL" id="CAJOBA010034478">
    <property type="protein sequence ID" value="CAF3986114.1"/>
    <property type="molecule type" value="Genomic_DNA"/>
</dbReference>
<dbReference type="GO" id="GO:0005576">
    <property type="term" value="C:extracellular region"/>
    <property type="evidence" value="ECO:0007669"/>
    <property type="project" value="InterPro"/>
</dbReference>
<dbReference type="PROSITE" id="PS51996">
    <property type="entry name" value="TR_MART"/>
    <property type="match status" value="1"/>
</dbReference>
<dbReference type="InterPro" id="IPR011990">
    <property type="entry name" value="TPR-like_helical_dom_sf"/>
</dbReference>
<dbReference type="SUPFAM" id="SSF56399">
    <property type="entry name" value="ADP-ribosylation"/>
    <property type="match status" value="1"/>
</dbReference>
<evidence type="ECO:0000259" key="4">
    <source>
        <dbReference type="Pfam" id="PF03496"/>
    </source>
</evidence>
<dbReference type="EMBL" id="CAJNOQ010017352">
    <property type="protein sequence ID" value="CAF1397584.1"/>
    <property type="molecule type" value="Genomic_DNA"/>
</dbReference>
<dbReference type="Pfam" id="PF03496">
    <property type="entry name" value="ADPrib_exo_Tox"/>
    <property type="match status" value="1"/>
</dbReference>
<dbReference type="PANTHER" id="PTHR45641">
    <property type="entry name" value="TETRATRICOPEPTIDE REPEAT PROTEIN (AFU_ORTHOLOGUE AFUA_6G03870)"/>
    <property type="match status" value="1"/>
</dbReference>
<dbReference type="SMART" id="SM00028">
    <property type="entry name" value="TPR"/>
    <property type="match status" value="6"/>
</dbReference>
<evidence type="ECO:0000313" key="5">
    <source>
        <dbReference type="EMBL" id="CAF1174841.1"/>
    </source>
</evidence>
<evidence type="ECO:0000256" key="2">
    <source>
        <dbReference type="ARBA" id="ARBA00022803"/>
    </source>
</evidence>